<accession>A0A9Q3P6Q5</accession>
<dbReference type="AlphaFoldDB" id="A0A9Q3P6Q5"/>
<organism evidence="2 3">
    <name type="scientific">Austropuccinia psidii MF-1</name>
    <dbReference type="NCBI Taxonomy" id="1389203"/>
    <lineage>
        <taxon>Eukaryota</taxon>
        <taxon>Fungi</taxon>
        <taxon>Dikarya</taxon>
        <taxon>Basidiomycota</taxon>
        <taxon>Pucciniomycotina</taxon>
        <taxon>Pucciniomycetes</taxon>
        <taxon>Pucciniales</taxon>
        <taxon>Sphaerophragmiaceae</taxon>
        <taxon>Austropuccinia</taxon>
    </lineage>
</organism>
<sequence>MLADKHTRNVCLLYAPSDQAARGVLAQDAPARTPLWSTMMKPYPSANGHQDPKQADGNDSGRLALYYPANEGWQWGEDIQAWANHHHVLSLMGFKFQICLVSKPPGNPLQARVAPNGQRNYSTNPPEQKKQPPIPGPSPSSQPPEDDTACEPDTEVAPTQSTEEPF</sequence>
<dbReference type="EMBL" id="AVOT02056592">
    <property type="protein sequence ID" value="MBW0550908.1"/>
    <property type="molecule type" value="Genomic_DNA"/>
</dbReference>
<proteinExistence type="predicted"/>
<name>A0A9Q3P6Q5_9BASI</name>
<protein>
    <submittedName>
        <fullName evidence="2">Uncharacterized protein</fullName>
    </submittedName>
</protein>
<evidence type="ECO:0000313" key="3">
    <source>
        <dbReference type="Proteomes" id="UP000765509"/>
    </source>
</evidence>
<keyword evidence="3" id="KW-1185">Reference proteome</keyword>
<reference evidence="2" key="1">
    <citation type="submission" date="2021-03" db="EMBL/GenBank/DDBJ databases">
        <title>Draft genome sequence of rust myrtle Austropuccinia psidii MF-1, a brazilian biotype.</title>
        <authorList>
            <person name="Quecine M.C."/>
            <person name="Pachon D.M.R."/>
            <person name="Bonatelli M.L."/>
            <person name="Correr F.H."/>
            <person name="Franceschini L.M."/>
            <person name="Leite T.F."/>
            <person name="Margarido G.R.A."/>
            <person name="Almeida C.A."/>
            <person name="Ferrarezi J.A."/>
            <person name="Labate C.A."/>
        </authorList>
    </citation>
    <scope>NUCLEOTIDE SEQUENCE</scope>
    <source>
        <strain evidence="2">MF-1</strain>
    </source>
</reference>
<dbReference type="Proteomes" id="UP000765509">
    <property type="component" value="Unassembled WGS sequence"/>
</dbReference>
<gene>
    <name evidence="2" type="ORF">O181_090623</name>
</gene>
<feature type="region of interest" description="Disordered" evidence="1">
    <location>
        <begin position="109"/>
        <end position="166"/>
    </location>
</feature>
<feature type="compositionally biased region" description="Pro residues" evidence="1">
    <location>
        <begin position="132"/>
        <end position="142"/>
    </location>
</feature>
<feature type="region of interest" description="Disordered" evidence="1">
    <location>
        <begin position="42"/>
        <end position="62"/>
    </location>
</feature>
<feature type="compositionally biased region" description="Polar residues" evidence="1">
    <location>
        <begin position="117"/>
        <end position="126"/>
    </location>
</feature>
<feature type="non-terminal residue" evidence="2">
    <location>
        <position position="1"/>
    </location>
</feature>
<feature type="compositionally biased region" description="Acidic residues" evidence="1">
    <location>
        <begin position="144"/>
        <end position="154"/>
    </location>
</feature>
<feature type="compositionally biased region" description="Polar residues" evidence="1">
    <location>
        <begin position="157"/>
        <end position="166"/>
    </location>
</feature>
<comment type="caution">
    <text evidence="2">The sequence shown here is derived from an EMBL/GenBank/DDBJ whole genome shotgun (WGS) entry which is preliminary data.</text>
</comment>
<evidence type="ECO:0000313" key="2">
    <source>
        <dbReference type="EMBL" id="MBW0550908.1"/>
    </source>
</evidence>
<evidence type="ECO:0000256" key="1">
    <source>
        <dbReference type="SAM" id="MobiDB-lite"/>
    </source>
</evidence>